<dbReference type="AlphaFoldDB" id="A0A9N9N1B5"/>
<organism evidence="1 2">
    <name type="scientific">Funneliformis mosseae</name>
    <name type="common">Endomycorrhizal fungus</name>
    <name type="synonym">Glomus mosseae</name>
    <dbReference type="NCBI Taxonomy" id="27381"/>
    <lineage>
        <taxon>Eukaryota</taxon>
        <taxon>Fungi</taxon>
        <taxon>Fungi incertae sedis</taxon>
        <taxon>Mucoromycota</taxon>
        <taxon>Glomeromycotina</taxon>
        <taxon>Glomeromycetes</taxon>
        <taxon>Glomerales</taxon>
        <taxon>Glomeraceae</taxon>
        <taxon>Funneliformis</taxon>
    </lineage>
</organism>
<keyword evidence="2" id="KW-1185">Reference proteome</keyword>
<protein>
    <submittedName>
        <fullName evidence="1">16038_t:CDS:1</fullName>
    </submittedName>
</protein>
<accession>A0A9N9N1B5</accession>
<evidence type="ECO:0000313" key="1">
    <source>
        <dbReference type="EMBL" id="CAG8697390.1"/>
    </source>
</evidence>
<dbReference type="EMBL" id="CAJVPP010008499">
    <property type="protein sequence ID" value="CAG8697390.1"/>
    <property type="molecule type" value="Genomic_DNA"/>
</dbReference>
<feature type="non-terminal residue" evidence="1">
    <location>
        <position position="49"/>
    </location>
</feature>
<name>A0A9N9N1B5_FUNMO</name>
<comment type="caution">
    <text evidence="1">The sequence shown here is derived from an EMBL/GenBank/DDBJ whole genome shotgun (WGS) entry which is preliminary data.</text>
</comment>
<gene>
    <name evidence="1" type="ORF">FMOSSE_LOCUS13650</name>
</gene>
<proteinExistence type="predicted"/>
<dbReference type="Proteomes" id="UP000789375">
    <property type="component" value="Unassembled WGS sequence"/>
</dbReference>
<evidence type="ECO:0000313" key="2">
    <source>
        <dbReference type="Proteomes" id="UP000789375"/>
    </source>
</evidence>
<sequence length="49" mass="5595">MLFIIETLITLEFNTCDDLGGTDTEIKMQRNKTITIKMLVFLDEDAAID</sequence>
<reference evidence="1" key="1">
    <citation type="submission" date="2021-06" db="EMBL/GenBank/DDBJ databases">
        <authorList>
            <person name="Kallberg Y."/>
            <person name="Tangrot J."/>
            <person name="Rosling A."/>
        </authorList>
    </citation>
    <scope>NUCLEOTIDE SEQUENCE</scope>
    <source>
        <strain evidence="1">87-6 pot B 2015</strain>
    </source>
</reference>